<evidence type="ECO:0008006" key="3">
    <source>
        <dbReference type="Google" id="ProtNLM"/>
    </source>
</evidence>
<protein>
    <recommendedName>
        <fullName evidence="3">Antitoxin</fullName>
    </recommendedName>
</protein>
<sequence>MQAITFSHLRTHARELKEALKRGEEVELTSHGQVIGIIKPSNRKTDKNERAQALKAFFQLGEDISLDAELERIKSGRKGRSHAV</sequence>
<dbReference type="EMBL" id="CP048711">
    <property type="protein sequence ID" value="QIB65502.1"/>
    <property type="molecule type" value="Genomic_DNA"/>
</dbReference>
<keyword evidence="2" id="KW-1185">Reference proteome</keyword>
<name>A0A6C0U083_9GAMM</name>
<accession>A0A6C0U083</accession>
<proteinExistence type="predicted"/>
<dbReference type="AlphaFoldDB" id="A0A6C0U083"/>
<evidence type="ECO:0000313" key="1">
    <source>
        <dbReference type="EMBL" id="QIB65502.1"/>
    </source>
</evidence>
<dbReference type="Proteomes" id="UP000477680">
    <property type="component" value="Chromosome"/>
</dbReference>
<dbReference type="KEGG" id="kim:G3T16_08890"/>
<organism evidence="1 2">
    <name type="scientific">Kineobactrum salinum</name>
    <dbReference type="NCBI Taxonomy" id="2708301"/>
    <lineage>
        <taxon>Bacteria</taxon>
        <taxon>Pseudomonadati</taxon>
        <taxon>Pseudomonadota</taxon>
        <taxon>Gammaproteobacteria</taxon>
        <taxon>Cellvibrionales</taxon>
        <taxon>Halieaceae</taxon>
        <taxon>Kineobactrum</taxon>
    </lineage>
</organism>
<reference evidence="1 2" key="1">
    <citation type="submission" date="2020-02" db="EMBL/GenBank/DDBJ databases">
        <title>Genome sequencing for Kineobactrum sp. M2.</title>
        <authorList>
            <person name="Park S.-J."/>
        </authorList>
    </citation>
    <scope>NUCLEOTIDE SEQUENCE [LARGE SCALE GENOMIC DNA]</scope>
    <source>
        <strain evidence="1 2">M2</strain>
    </source>
</reference>
<dbReference type="RefSeq" id="WP_163494760.1">
    <property type="nucleotide sequence ID" value="NZ_CP048711.1"/>
</dbReference>
<evidence type="ECO:0000313" key="2">
    <source>
        <dbReference type="Proteomes" id="UP000477680"/>
    </source>
</evidence>
<gene>
    <name evidence="1" type="ORF">G3T16_08890</name>
</gene>